<dbReference type="InterPro" id="IPR000415">
    <property type="entry name" value="Nitroreductase-like"/>
</dbReference>
<dbReference type="PANTHER" id="PTHR43543:SF1">
    <property type="entry name" value="MALONIC SEMIALDEHYDE REDUCTASE RUTE-RELATED"/>
    <property type="match status" value="1"/>
</dbReference>
<dbReference type="InterPro" id="IPR029479">
    <property type="entry name" value="Nitroreductase"/>
</dbReference>
<evidence type="ECO:0000256" key="3">
    <source>
        <dbReference type="ARBA" id="ARBA00022857"/>
    </source>
</evidence>
<feature type="domain" description="Nitroreductase" evidence="6">
    <location>
        <begin position="22"/>
        <end position="170"/>
    </location>
</feature>
<comment type="cofactor">
    <cofactor evidence="5">
        <name>FMN</name>
        <dbReference type="ChEBI" id="CHEBI:58210"/>
    </cofactor>
</comment>
<dbReference type="Gene3D" id="3.40.109.10">
    <property type="entry name" value="NADH Oxidase"/>
    <property type="match status" value="1"/>
</dbReference>
<dbReference type="EC" id="1.-.-.-" evidence="5"/>
<reference evidence="7 8" key="1">
    <citation type="submission" date="2014-07" db="EMBL/GenBank/DDBJ databases">
        <title>Draft genome sequence of Thalassospira profundimaris 35.</title>
        <authorList>
            <person name="Lai Q."/>
            <person name="Shao Z."/>
        </authorList>
    </citation>
    <scope>NUCLEOTIDE SEQUENCE [LARGE SCALE GENOMIC DNA]</scope>
    <source>
        <strain evidence="7 8">35</strain>
    </source>
</reference>
<keyword evidence="2 5" id="KW-0288">FMN</keyword>
<dbReference type="RefSeq" id="WP_114100448.1">
    <property type="nucleotide sequence ID" value="NZ_JPWF01000001.1"/>
</dbReference>
<evidence type="ECO:0000313" key="8">
    <source>
        <dbReference type="Proteomes" id="UP000253226"/>
    </source>
</evidence>
<dbReference type="SUPFAM" id="SSF55469">
    <property type="entry name" value="FMN-dependent nitroreductase-like"/>
    <property type="match status" value="1"/>
</dbReference>
<evidence type="ECO:0000256" key="1">
    <source>
        <dbReference type="ARBA" id="ARBA00022630"/>
    </source>
</evidence>
<keyword evidence="1 5" id="KW-0285">Flavoprotein</keyword>
<gene>
    <name evidence="7" type="ORF">TH19_00955</name>
</gene>
<dbReference type="InterPro" id="IPR023936">
    <property type="entry name" value="RutE-like"/>
</dbReference>
<dbReference type="HAMAP" id="MF_01204">
    <property type="entry name" value="Oxidoreductase_RutE_HadB"/>
    <property type="match status" value="1"/>
</dbReference>
<comment type="similarity">
    <text evidence="5">Belongs to the nitroreductase family. HadB/RutE subfamily.</text>
</comment>
<keyword evidence="4 5" id="KW-0560">Oxidoreductase</keyword>
<keyword evidence="5" id="KW-0520">NAD</keyword>
<organism evidence="7 8">
    <name type="scientific">Thalassospira profundimaris</name>
    <dbReference type="NCBI Taxonomy" id="502049"/>
    <lineage>
        <taxon>Bacteria</taxon>
        <taxon>Pseudomonadati</taxon>
        <taxon>Pseudomonadota</taxon>
        <taxon>Alphaproteobacteria</taxon>
        <taxon>Rhodospirillales</taxon>
        <taxon>Thalassospiraceae</taxon>
        <taxon>Thalassospira</taxon>
    </lineage>
</organism>
<dbReference type="CDD" id="cd02148">
    <property type="entry name" value="RutE-like"/>
    <property type="match status" value="1"/>
</dbReference>
<dbReference type="GO" id="GO:0016491">
    <property type="term" value="F:oxidoreductase activity"/>
    <property type="evidence" value="ECO:0007669"/>
    <property type="project" value="UniProtKB-UniRule"/>
</dbReference>
<evidence type="ECO:0000259" key="6">
    <source>
        <dbReference type="Pfam" id="PF00881"/>
    </source>
</evidence>
<dbReference type="Proteomes" id="UP000253226">
    <property type="component" value="Unassembled WGS sequence"/>
</dbReference>
<dbReference type="Pfam" id="PF00881">
    <property type="entry name" value="Nitroreductase"/>
    <property type="match status" value="1"/>
</dbReference>
<comment type="caution">
    <text evidence="7">The sequence shown here is derived from an EMBL/GenBank/DDBJ whole genome shotgun (WGS) entry which is preliminary data.</text>
</comment>
<sequence>MLGSDAFDLLFRDARTFSYWQDRDVDTDLLKQAWDMTVLGPTSGNCEPMRVTFVKSDAAKERLKPCLSEGNVRQTMSAPVTAIIAQDMEFYEKLPALYPHTDARSWFAGNDEVIKATAFRNSSLQAGYFIMALRGLGLDCGPMSGFDQAKLDAEFFAGTPVKSNFLINIGYGDRDKLHARNPRLRFDEGAAIL</sequence>
<name>A0A367WE51_9PROT</name>
<proteinExistence type="inferred from homology"/>
<evidence type="ECO:0000313" key="7">
    <source>
        <dbReference type="EMBL" id="RCK39657.1"/>
    </source>
</evidence>
<evidence type="ECO:0000256" key="4">
    <source>
        <dbReference type="ARBA" id="ARBA00023002"/>
    </source>
</evidence>
<accession>A0A367WE51</accession>
<evidence type="ECO:0000256" key="5">
    <source>
        <dbReference type="HAMAP-Rule" id="MF_01204"/>
    </source>
</evidence>
<dbReference type="NCBIfam" id="NF003768">
    <property type="entry name" value="PRK05365.1"/>
    <property type="match status" value="1"/>
</dbReference>
<dbReference type="PANTHER" id="PTHR43543">
    <property type="entry name" value="MALONIC SEMIALDEHYDE REDUCTASE RUTE-RELATED"/>
    <property type="match status" value="1"/>
</dbReference>
<dbReference type="AlphaFoldDB" id="A0A367WE51"/>
<dbReference type="EMBL" id="JPWF01000001">
    <property type="protein sequence ID" value="RCK39657.1"/>
    <property type="molecule type" value="Genomic_DNA"/>
</dbReference>
<dbReference type="InterPro" id="IPR050461">
    <property type="entry name" value="Nitroreductase_HadB/RutE"/>
</dbReference>
<keyword evidence="3 5" id="KW-0521">NADP</keyword>
<protein>
    <recommendedName>
        <fullName evidence="5">Putative NADH dehydrogenase/NAD(P)H nitroreductase TH19_00955</fullName>
        <ecNumber evidence="5">1.-.-.-</ecNumber>
    </recommendedName>
</protein>
<dbReference type="OrthoDB" id="9784375at2"/>
<evidence type="ECO:0000256" key="2">
    <source>
        <dbReference type="ARBA" id="ARBA00022643"/>
    </source>
</evidence>